<dbReference type="KEGG" id="taj:C1A40_14010"/>
<dbReference type="OrthoDB" id="9113831at2"/>
<dbReference type="EMBL" id="CP025938">
    <property type="protein sequence ID" value="AUS06490.1"/>
    <property type="molecule type" value="Genomic_DNA"/>
</dbReference>
<organism evidence="2 3">
    <name type="scientific">Pseudotamlana carrageenivorans</name>
    <dbReference type="NCBI Taxonomy" id="2069432"/>
    <lineage>
        <taxon>Bacteria</taxon>
        <taxon>Pseudomonadati</taxon>
        <taxon>Bacteroidota</taxon>
        <taxon>Flavobacteriia</taxon>
        <taxon>Flavobacteriales</taxon>
        <taxon>Flavobacteriaceae</taxon>
        <taxon>Pseudotamlana</taxon>
    </lineage>
</organism>
<proteinExistence type="predicted"/>
<dbReference type="RefSeq" id="WP_102996441.1">
    <property type="nucleotide sequence ID" value="NZ_CP025938.1"/>
</dbReference>
<dbReference type="Proteomes" id="UP000236592">
    <property type="component" value="Chromosome"/>
</dbReference>
<feature type="compositionally biased region" description="Basic and acidic residues" evidence="1">
    <location>
        <begin position="215"/>
        <end position="231"/>
    </location>
</feature>
<dbReference type="AlphaFoldDB" id="A0A2I7SKT3"/>
<dbReference type="SUPFAM" id="SSF88874">
    <property type="entry name" value="Receptor-binding domain of short tail fibre protein gp12"/>
    <property type="match status" value="1"/>
</dbReference>
<feature type="compositionally biased region" description="Low complexity" evidence="1">
    <location>
        <begin position="191"/>
        <end position="204"/>
    </location>
</feature>
<accession>A0A2I7SKT3</accession>
<dbReference type="CDD" id="cd22641">
    <property type="entry name" value="C24-like"/>
    <property type="match status" value="1"/>
</dbReference>
<sequence length="274" mass="29830">MNSINFNQVGGFPLEAEILSDMQSAYELLQCFGDVIGAKSIIKGCTVTGSTVSDGVIYWDGEVLEFKGGLAESKIVIIETKIQLPFEDGNIKDVYIKRHAEFGTGIGEADWSDFKRAFPLTSALFIDEVRMYSGLVSEIPWGWYLMDGTNGTLDVRDRFPVPYNPDTADYDTIGKTGGEKEVTLTEAQMPSHTHSGTTSTNGAHTHTHQRLKVATKGESKSDAYYRVHGSDETGTTSSAGSHNHSLNIDAKGGGQPHENRPPFVALGFIQFKGV</sequence>
<evidence type="ECO:0000256" key="1">
    <source>
        <dbReference type="SAM" id="MobiDB-lite"/>
    </source>
</evidence>
<feature type="region of interest" description="Disordered" evidence="1">
    <location>
        <begin position="186"/>
        <end position="261"/>
    </location>
</feature>
<name>A0A2I7SKT3_9FLAO</name>
<feature type="compositionally biased region" description="Polar residues" evidence="1">
    <location>
        <begin position="232"/>
        <end position="246"/>
    </location>
</feature>
<evidence type="ECO:0000313" key="3">
    <source>
        <dbReference type="Proteomes" id="UP000236592"/>
    </source>
</evidence>
<evidence type="ECO:0008006" key="4">
    <source>
        <dbReference type="Google" id="ProtNLM"/>
    </source>
</evidence>
<keyword evidence="3" id="KW-1185">Reference proteome</keyword>
<gene>
    <name evidence="2" type="ORF">C1A40_14010</name>
</gene>
<evidence type="ECO:0000313" key="2">
    <source>
        <dbReference type="EMBL" id="AUS06490.1"/>
    </source>
</evidence>
<protein>
    <recommendedName>
        <fullName evidence="4">Phage tail collar domain-containing protein</fullName>
    </recommendedName>
</protein>
<reference evidence="3" key="1">
    <citation type="submission" date="2018-01" db="EMBL/GenBank/DDBJ databases">
        <title>Complete genome of Tamlana sp. UJ94.</title>
        <authorList>
            <person name="Jung J."/>
            <person name="Chung D."/>
            <person name="Bae S.S."/>
            <person name="Baek K."/>
        </authorList>
    </citation>
    <scope>NUCLEOTIDE SEQUENCE [LARGE SCALE GENOMIC DNA]</scope>
    <source>
        <strain evidence="3">UJ94</strain>
    </source>
</reference>